<proteinExistence type="predicted"/>
<evidence type="ECO:0000313" key="3">
    <source>
        <dbReference type="Proteomes" id="UP000789508"/>
    </source>
</evidence>
<organism evidence="2 3">
    <name type="scientific">Ambispora leptoticha</name>
    <dbReference type="NCBI Taxonomy" id="144679"/>
    <lineage>
        <taxon>Eukaryota</taxon>
        <taxon>Fungi</taxon>
        <taxon>Fungi incertae sedis</taxon>
        <taxon>Mucoromycota</taxon>
        <taxon>Glomeromycotina</taxon>
        <taxon>Glomeromycetes</taxon>
        <taxon>Archaeosporales</taxon>
        <taxon>Ambisporaceae</taxon>
        <taxon>Ambispora</taxon>
    </lineage>
</organism>
<dbReference type="OrthoDB" id="2402535at2759"/>
<dbReference type="Pfam" id="PF01814">
    <property type="entry name" value="Hemerythrin"/>
    <property type="match status" value="1"/>
</dbReference>
<accession>A0A9N9CW85</accession>
<dbReference type="PANTHER" id="PTHR35585:SF1">
    <property type="entry name" value="HHE DOMAIN PROTEIN (AFU_ORTHOLOGUE AFUA_4G00730)"/>
    <property type="match status" value="1"/>
</dbReference>
<sequence>MSSGEYIAKLAPGANVPPPVQLSNDLVARVVHDHKFIEKLYRDFEDAASEQDCQNIANAIIREIGSHANVEEIVVIPAYEKYINPDGNKYAEKARQKALAVKNSIYELRGLKMGEKGFQAKLFDIMSTFRDHTGIEEQESFPKLKECVDTEVLNELGHAWNEAKEKFEKR</sequence>
<protein>
    <submittedName>
        <fullName evidence="2">11652_t:CDS:1</fullName>
    </submittedName>
</protein>
<dbReference type="AlphaFoldDB" id="A0A9N9CW85"/>
<dbReference type="InterPro" id="IPR012312">
    <property type="entry name" value="Hemerythrin-like"/>
</dbReference>
<evidence type="ECO:0000313" key="2">
    <source>
        <dbReference type="EMBL" id="CAG8614263.1"/>
    </source>
</evidence>
<feature type="domain" description="Hemerythrin-like" evidence="1">
    <location>
        <begin position="26"/>
        <end position="144"/>
    </location>
</feature>
<dbReference type="EMBL" id="CAJVPS010005344">
    <property type="protein sequence ID" value="CAG8614263.1"/>
    <property type="molecule type" value="Genomic_DNA"/>
</dbReference>
<reference evidence="2" key="1">
    <citation type="submission" date="2021-06" db="EMBL/GenBank/DDBJ databases">
        <authorList>
            <person name="Kallberg Y."/>
            <person name="Tangrot J."/>
            <person name="Rosling A."/>
        </authorList>
    </citation>
    <scope>NUCLEOTIDE SEQUENCE</scope>
    <source>
        <strain evidence="2">FL130A</strain>
    </source>
</reference>
<name>A0A9N9CW85_9GLOM</name>
<dbReference type="Proteomes" id="UP000789508">
    <property type="component" value="Unassembled WGS sequence"/>
</dbReference>
<keyword evidence="3" id="KW-1185">Reference proteome</keyword>
<evidence type="ECO:0000259" key="1">
    <source>
        <dbReference type="Pfam" id="PF01814"/>
    </source>
</evidence>
<dbReference type="PANTHER" id="PTHR35585">
    <property type="entry name" value="HHE DOMAIN PROTEIN (AFU_ORTHOLOGUE AFUA_4G00730)"/>
    <property type="match status" value="1"/>
</dbReference>
<gene>
    <name evidence="2" type="ORF">ALEPTO_LOCUS8697</name>
</gene>
<comment type="caution">
    <text evidence="2">The sequence shown here is derived from an EMBL/GenBank/DDBJ whole genome shotgun (WGS) entry which is preliminary data.</text>
</comment>